<dbReference type="EMBL" id="JBHLYR010000008">
    <property type="protein sequence ID" value="MFB9990774.1"/>
    <property type="molecule type" value="Genomic_DNA"/>
</dbReference>
<dbReference type="Proteomes" id="UP001589733">
    <property type="component" value="Unassembled WGS sequence"/>
</dbReference>
<accession>A0ABV6ATF7</accession>
<evidence type="ECO:0000313" key="2">
    <source>
        <dbReference type="Proteomes" id="UP001589733"/>
    </source>
</evidence>
<protein>
    <submittedName>
        <fullName evidence="1">Uncharacterized protein</fullName>
    </submittedName>
</protein>
<gene>
    <name evidence="1" type="ORF">ACFFLM_02060</name>
</gene>
<comment type="caution">
    <text evidence="1">The sequence shown here is derived from an EMBL/GenBank/DDBJ whole genome shotgun (WGS) entry which is preliminary data.</text>
</comment>
<name>A0ABV6ATF7_9DEIO</name>
<evidence type="ECO:0000313" key="1">
    <source>
        <dbReference type="EMBL" id="MFB9990774.1"/>
    </source>
</evidence>
<reference evidence="1 2" key="1">
    <citation type="submission" date="2024-09" db="EMBL/GenBank/DDBJ databases">
        <authorList>
            <person name="Sun Q."/>
            <person name="Mori K."/>
        </authorList>
    </citation>
    <scope>NUCLEOTIDE SEQUENCE [LARGE SCALE GENOMIC DNA]</scope>
    <source>
        <strain evidence="1 2">JCM 13503</strain>
    </source>
</reference>
<dbReference type="RefSeq" id="WP_380005027.1">
    <property type="nucleotide sequence ID" value="NZ_JBHLYR010000008.1"/>
</dbReference>
<keyword evidence="2" id="KW-1185">Reference proteome</keyword>
<organism evidence="1 2">
    <name type="scientific">Deinococcus oregonensis</name>
    <dbReference type="NCBI Taxonomy" id="1805970"/>
    <lineage>
        <taxon>Bacteria</taxon>
        <taxon>Thermotogati</taxon>
        <taxon>Deinococcota</taxon>
        <taxon>Deinococci</taxon>
        <taxon>Deinococcales</taxon>
        <taxon>Deinococcaceae</taxon>
        <taxon>Deinococcus</taxon>
    </lineage>
</organism>
<sequence length="81" mass="9912">MARLHVRVSNTELTLHHGPGVYISRERLERFITRRFWLLLIELDKRETERWRLPQGQTVQISRGIGEYDWRVDWVRREQLG</sequence>
<proteinExistence type="predicted"/>